<name>A0AB33HRR4_9CHLR</name>
<gene>
    <name evidence="3" type="ORF">DEHALATV1_1353</name>
</gene>
<dbReference type="Pfam" id="PF16927">
    <property type="entry name" value="HisKA_7TM"/>
    <property type="match status" value="1"/>
</dbReference>
<feature type="transmembrane region" description="Helical" evidence="1">
    <location>
        <begin position="38"/>
        <end position="58"/>
    </location>
</feature>
<proteinExistence type="predicted"/>
<feature type="transmembrane region" description="Helical" evidence="1">
    <location>
        <begin position="6"/>
        <end position="26"/>
    </location>
</feature>
<evidence type="ECO:0000313" key="3">
    <source>
        <dbReference type="EMBL" id="BAZ97981.1"/>
    </source>
</evidence>
<keyword evidence="1" id="KW-0812">Transmembrane</keyword>
<dbReference type="RefSeq" id="WP_231935544.1">
    <property type="nucleotide sequence ID" value="NZ_AP017649.1"/>
</dbReference>
<dbReference type="InterPro" id="IPR031621">
    <property type="entry name" value="HisKA_7TM"/>
</dbReference>
<evidence type="ECO:0000313" key="4">
    <source>
        <dbReference type="Proteomes" id="UP000218257"/>
    </source>
</evidence>
<dbReference type="Proteomes" id="UP000218257">
    <property type="component" value="Chromosome"/>
</dbReference>
<keyword evidence="1" id="KW-0472">Membrane</keyword>
<evidence type="ECO:0000259" key="2">
    <source>
        <dbReference type="Pfam" id="PF16927"/>
    </source>
</evidence>
<evidence type="ECO:0000256" key="1">
    <source>
        <dbReference type="SAM" id="Phobius"/>
    </source>
</evidence>
<reference evidence="3 4" key="1">
    <citation type="journal article" date="2017" name="Sci. Rep.">
        <title>Isolation and genomic characterization of a Dehalococcoides strain suggests genomic rearrangement during culture.</title>
        <authorList>
            <person name="Yohda M."/>
            <person name="Ikegami K."/>
            <person name="Aita Y."/>
            <person name="Kitajima M."/>
            <person name="Takechi A."/>
            <person name="Iwamoto M."/>
            <person name="Fukuda T."/>
            <person name="Tamura N."/>
            <person name="Shibasaki J."/>
            <person name="Koike S."/>
            <person name="Komatsu D."/>
            <person name="Miyagi S."/>
            <person name="Nishimura M."/>
            <person name="Uchino Y."/>
            <person name="Shiroma A."/>
            <person name="Shimoji M."/>
            <person name="Tamotsu H."/>
            <person name="Ashimine N."/>
            <person name="Shinzato M."/>
            <person name="Ohki S."/>
            <person name="Nakano K."/>
            <person name="Teruya K."/>
            <person name="Satou K."/>
            <person name="Hirano T."/>
            <person name="Yagi O."/>
        </authorList>
    </citation>
    <scope>NUCLEOTIDE SEQUENCE [LARGE SCALE GENOMIC DNA]</scope>
    <source>
        <strain evidence="3 4">UCH-ATV1</strain>
    </source>
</reference>
<dbReference type="EMBL" id="AP017649">
    <property type="protein sequence ID" value="BAZ97981.1"/>
    <property type="molecule type" value="Genomic_DNA"/>
</dbReference>
<organism evidence="3 4">
    <name type="scientific">Dehalococcoides mccartyi</name>
    <dbReference type="NCBI Taxonomy" id="61435"/>
    <lineage>
        <taxon>Bacteria</taxon>
        <taxon>Bacillati</taxon>
        <taxon>Chloroflexota</taxon>
        <taxon>Dehalococcoidia</taxon>
        <taxon>Dehalococcoidales</taxon>
        <taxon>Dehalococcoidaceae</taxon>
        <taxon>Dehalococcoides</taxon>
    </lineage>
</organism>
<sequence>MSQSYLVFYYLAMTISLLTCLTVVVLSWKNREAPGARAMLGLAVATFIWGFGFIFEAASSSLS</sequence>
<dbReference type="AlphaFoldDB" id="A0AB33HRR4"/>
<keyword evidence="1" id="KW-1133">Transmembrane helix</keyword>
<feature type="domain" description="Histidine kinase N-terminal 7TM region" evidence="2">
    <location>
        <begin position="14"/>
        <end position="62"/>
    </location>
</feature>
<accession>A0AB33HRR4</accession>
<protein>
    <recommendedName>
        <fullName evidence="2">Histidine kinase N-terminal 7TM region domain-containing protein</fullName>
    </recommendedName>
</protein>